<evidence type="ECO:0000256" key="2">
    <source>
        <dbReference type="ARBA" id="ARBA00004141"/>
    </source>
</evidence>
<feature type="transmembrane region" description="Helical" evidence="12">
    <location>
        <begin position="16"/>
        <end position="36"/>
    </location>
</feature>
<comment type="subcellular location">
    <subcellularLocation>
        <location evidence="12">Cell membrane</location>
        <topology evidence="12">Multi-pass membrane protein</topology>
    </subcellularLocation>
    <subcellularLocation>
        <location evidence="2">Membrane</location>
        <topology evidence="2">Multi-pass membrane protein</topology>
    </subcellularLocation>
</comment>
<keyword evidence="9 12" id="KW-0472">Membrane</keyword>
<feature type="transmembrane region" description="Helical" evidence="12">
    <location>
        <begin position="131"/>
        <end position="149"/>
    </location>
</feature>
<feature type="transmembrane region" description="Helical" evidence="12">
    <location>
        <begin position="101"/>
        <end position="119"/>
    </location>
</feature>
<keyword evidence="5 12" id="KW-1133">Transmembrane helix</keyword>
<evidence type="ECO:0000256" key="9">
    <source>
        <dbReference type="ARBA" id="ARBA00023136"/>
    </source>
</evidence>
<evidence type="ECO:0000256" key="3">
    <source>
        <dbReference type="ARBA" id="ARBA00022692"/>
    </source>
</evidence>
<sequence>MLQASSLAHPSRPRALATWLFTVAGLIVLMVVVGGITRLTESGLSITEWKPISGAIPPLSDAAWQAEFAHYKRIPEYTQINRGMTLAGFKHIFFWEYSHRLLGRLIGLAFALPLLWFALKRRIPPGYGWRLVALLALGGLQGAIGWWMVSSGLAVRTDVSHVRLAIHLLTALVLLSGMVWTALDLRGLAASRLASPAALRPLALIALALLFGQIMFGAFTAGLNAGYAFSSWPLMGDSFFPTGVPMVSPAWRNAVDNPIVVQFIHRWFAFIAAAGLIMLALQSIRSGGVIAGRVLIGLVLLQILLGISTLMSGVEIGIAVAHQANAALTLIAATFAAHAIGRNPA</sequence>
<dbReference type="InterPro" id="IPR023754">
    <property type="entry name" value="HemeA_Synthase_type2"/>
</dbReference>
<keyword evidence="8 12" id="KW-0350">Heme biosynthesis</keyword>
<evidence type="ECO:0000256" key="12">
    <source>
        <dbReference type="HAMAP-Rule" id="MF_01665"/>
    </source>
</evidence>
<feature type="transmembrane region" description="Helical" evidence="12">
    <location>
        <begin position="294"/>
        <end position="314"/>
    </location>
</feature>
<dbReference type="InterPro" id="IPR003780">
    <property type="entry name" value="COX15/CtaA_fam"/>
</dbReference>
<dbReference type="PANTHER" id="PTHR23289:SF2">
    <property type="entry name" value="CYTOCHROME C OXIDASE ASSEMBLY PROTEIN COX15 HOMOLOG"/>
    <property type="match status" value="1"/>
</dbReference>
<feature type="transmembrane region" description="Helical" evidence="12">
    <location>
        <begin position="320"/>
        <end position="340"/>
    </location>
</feature>
<organism evidence="13 14">
    <name type="scientific">Sphingomonas oligophenolica</name>
    <dbReference type="NCBI Taxonomy" id="301154"/>
    <lineage>
        <taxon>Bacteria</taxon>
        <taxon>Pseudomonadati</taxon>
        <taxon>Pseudomonadota</taxon>
        <taxon>Alphaproteobacteria</taxon>
        <taxon>Sphingomonadales</taxon>
        <taxon>Sphingomonadaceae</taxon>
        <taxon>Sphingomonas</taxon>
    </lineage>
</organism>
<dbReference type="EMBL" id="JBDIME010000024">
    <property type="protein sequence ID" value="MEN2792161.1"/>
    <property type="molecule type" value="Genomic_DNA"/>
</dbReference>
<evidence type="ECO:0000313" key="14">
    <source>
        <dbReference type="Proteomes" id="UP001419910"/>
    </source>
</evidence>
<feature type="transmembrane region" description="Helical" evidence="12">
    <location>
        <begin position="204"/>
        <end position="229"/>
    </location>
</feature>
<gene>
    <name evidence="12" type="primary">ctaA</name>
    <name evidence="13" type="ORF">ABC974_21200</name>
</gene>
<comment type="catalytic activity">
    <reaction evidence="11">
        <text>Fe(II)-heme o + 2 A + H2O = Fe(II)-heme a + 2 AH2</text>
        <dbReference type="Rhea" id="RHEA:63388"/>
        <dbReference type="ChEBI" id="CHEBI:13193"/>
        <dbReference type="ChEBI" id="CHEBI:15377"/>
        <dbReference type="ChEBI" id="CHEBI:17499"/>
        <dbReference type="ChEBI" id="CHEBI:60530"/>
        <dbReference type="ChEBI" id="CHEBI:61715"/>
        <dbReference type="EC" id="1.17.99.9"/>
    </reaction>
    <physiologicalReaction direction="left-to-right" evidence="11">
        <dbReference type="Rhea" id="RHEA:63389"/>
    </physiologicalReaction>
</comment>
<evidence type="ECO:0000256" key="10">
    <source>
        <dbReference type="ARBA" id="ARBA00044501"/>
    </source>
</evidence>
<name>A0ABU9Y8P4_9SPHN</name>
<evidence type="ECO:0000256" key="1">
    <source>
        <dbReference type="ARBA" id="ARBA00001970"/>
    </source>
</evidence>
<dbReference type="Pfam" id="PF02628">
    <property type="entry name" value="COX15-CtaA"/>
    <property type="match status" value="1"/>
</dbReference>
<evidence type="ECO:0000256" key="11">
    <source>
        <dbReference type="ARBA" id="ARBA00048044"/>
    </source>
</evidence>
<evidence type="ECO:0000256" key="5">
    <source>
        <dbReference type="ARBA" id="ARBA00022989"/>
    </source>
</evidence>
<evidence type="ECO:0000256" key="8">
    <source>
        <dbReference type="ARBA" id="ARBA00023133"/>
    </source>
</evidence>
<feature type="transmembrane region" description="Helical" evidence="12">
    <location>
        <begin position="263"/>
        <end position="282"/>
    </location>
</feature>
<keyword evidence="14" id="KW-1185">Reference proteome</keyword>
<keyword evidence="4 12" id="KW-0479">Metal-binding</keyword>
<protein>
    <recommendedName>
        <fullName evidence="12">Heme A synthase</fullName>
        <shortName evidence="12">HAS</shortName>
        <ecNumber evidence="12">1.17.99.9</ecNumber>
    </recommendedName>
    <alternativeName>
        <fullName evidence="12">Cytochrome aa3-controlling protein</fullName>
    </alternativeName>
</protein>
<dbReference type="RefSeq" id="WP_343888117.1">
    <property type="nucleotide sequence ID" value="NZ_BAAAEH010000007.1"/>
</dbReference>
<comment type="function">
    <text evidence="12">Catalyzes the conversion of heme O to heme A by two successive hydroxylations of the methyl group at C8. The first hydroxylation forms heme I, the second hydroxylation results in an unstable dihydroxymethyl group, which spontaneously dehydrates, resulting in the formyl group of heme A.</text>
</comment>
<keyword evidence="7 12" id="KW-0408">Iron</keyword>
<accession>A0ABU9Y8P4</accession>
<comment type="cofactor">
    <cofactor evidence="1 12">
        <name>heme b</name>
        <dbReference type="ChEBI" id="CHEBI:60344"/>
    </cofactor>
</comment>
<proteinExistence type="inferred from homology"/>
<dbReference type="EC" id="1.17.99.9" evidence="12"/>
<comment type="pathway">
    <text evidence="10 12">Porphyrin-containing compound metabolism; heme A biosynthesis; heme A from heme O: step 1/1.</text>
</comment>
<dbReference type="PANTHER" id="PTHR23289">
    <property type="entry name" value="CYTOCHROME C OXIDASE ASSEMBLY PROTEIN COX15"/>
    <property type="match status" value="1"/>
</dbReference>
<evidence type="ECO:0000256" key="4">
    <source>
        <dbReference type="ARBA" id="ARBA00022723"/>
    </source>
</evidence>
<evidence type="ECO:0000313" key="13">
    <source>
        <dbReference type="EMBL" id="MEN2792161.1"/>
    </source>
</evidence>
<comment type="subunit">
    <text evidence="12">Interacts with CtaB.</text>
</comment>
<keyword evidence="12" id="KW-1003">Cell membrane</keyword>
<evidence type="ECO:0000256" key="7">
    <source>
        <dbReference type="ARBA" id="ARBA00023004"/>
    </source>
</evidence>
<feature type="transmembrane region" description="Helical" evidence="12">
    <location>
        <begin position="164"/>
        <end position="183"/>
    </location>
</feature>
<keyword evidence="6 12" id="KW-0560">Oxidoreductase</keyword>
<evidence type="ECO:0000256" key="6">
    <source>
        <dbReference type="ARBA" id="ARBA00023002"/>
    </source>
</evidence>
<dbReference type="HAMAP" id="MF_01665">
    <property type="entry name" value="HemeA_synth_type2"/>
    <property type="match status" value="1"/>
</dbReference>
<reference evidence="13 14" key="1">
    <citation type="submission" date="2024-05" db="EMBL/GenBank/DDBJ databases">
        <authorList>
            <person name="Liu Q."/>
            <person name="Xin Y.-H."/>
        </authorList>
    </citation>
    <scope>NUCLEOTIDE SEQUENCE [LARGE SCALE GENOMIC DNA]</scope>
    <source>
        <strain evidence="13 14">CGMCC 1.10181</strain>
    </source>
</reference>
<feature type="binding site" description="axial binding residue" evidence="12">
    <location>
        <position position="322"/>
    </location>
    <ligand>
        <name>heme</name>
        <dbReference type="ChEBI" id="CHEBI:30413"/>
    </ligand>
    <ligandPart>
        <name>Fe</name>
        <dbReference type="ChEBI" id="CHEBI:18248"/>
    </ligandPart>
</feature>
<comment type="caution">
    <text evidence="13">The sequence shown here is derived from an EMBL/GenBank/DDBJ whole genome shotgun (WGS) entry which is preliminary data.</text>
</comment>
<dbReference type="Proteomes" id="UP001419910">
    <property type="component" value="Unassembled WGS sequence"/>
</dbReference>
<feature type="binding site" description="axial binding residue" evidence="12">
    <location>
        <position position="265"/>
    </location>
    <ligand>
        <name>heme</name>
        <dbReference type="ChEBI" id="CHEBI:30413"/>
    </ligand>
    <ligandPart>
        <name>Fe</name>
        <dbReference type="ChEBI" id="CHEBI:18248"/>
    </ligandPart>
</feature>
<comment type="similarity">
    <text evidence="12">Belongs to the COX15/CtaA family. Type 2 subfamily.</text>
</comment>
<keyword evidence="3 12" id="KW-0812">Transmembrane</keyword>